<evidence type="ECO:0000256" key="1">
    <source>
        <dbReference type="SAM" id="Coils"/>
    </source>
</evidence>
<protein>
    <submittedName>
        <fullName evidence="2">Uncharacterized protein</fullName>
    </submittedName>
</protein>
<dbReference type="Proteomes" id="UP000292052">
    <property type="component" value="Unassembled WGS sequence"/>
</dbReference>
<evidence type="ECO:0000313" key="3">
    <source>
        <dbReference type="Proteomes" id="UP000292052"/>
    </source>
</evidence>
<dbReference type="STRING" id="1661398.A0A482VD19"/>
<dbReference type="EMBL" id="QDEB01112484">
    <property type="protein sequence ID" value="RZB41651.1"/>
    <property type="molecule type" value="Genomic_DNA"/>
</dbReference>
<organism evidence="2 3">
    <name type="scientific">Asbolus verrucosus</name>
    <name type="common">Desert ironclad beetle</name>
    <dbReference type="NCBI Taxonomy" id="1661398"/>
    <lineage>
        <taxon>Eukaryota</taxon>
        <taxon>Metazoa</taxon>
        <taxon>Ecdysozoa</taxon>
        <taxon>Arthropoda</taxon>
        <taxon>Hexapoda</taxon>
        <taxon>Insecta</taxon>
        <taxon>Pterygota</taxon>
        <taxon>Neoptera</taxon>
        <taxon>Endopterygota</taxon>
        <taxon>Coleoptera</taxon>
        <taxon>Polyphaga</taxon>
        <taxon>Cucujiformia</taxon>
        <taxon>Tenebrionidae</taxon>
        <taxon>Pimeliinae</taxon>
        <taxon>Asbolus</taxon>
    </lineage>
</organism>
<gene>
    <name evidence="2" type="ORF">BDFB_006259</name>
</gene>
<dbReference type="AlphaFoldDB" id="A0A482VD19"/>
<comment type="caution">
    <text evidence="2">The sequence shown here is derived from an EMBL/GenBank/DDBJ whole genome shotgun (WGS) entry which is preliminary data.</text>
</comment>
<keyword evidence="1" id="KW-0175">Coiled coil</keyword>
<sequence length="524" mass="60132">MNSDGNFRRLLHYYLKILEQIGRIPVVPEVSVVENSFFTHLKPRNPHNSTVRPQNNDNPYMNLAMNNHNKKHVRFKNGCPHSNSTTNFVSNEKENAPLKSVPDLNGKTFEQIYMANVPDRHLDLSIFEPPNKEPKPCDNLAKFDKPPNSQVVQEEPKPCDHLVKFNKFSYSHARNYDTNILKSIENTPPFQLPKESVVGKEIAKPTEEPTIKDLFNIIQQQNEQIMLLQREVTNLKSSIRQAENDPIPPIENAQEMRNSPKKGLFSIDFQATSFEVSFRPPHGKFRKQNDFLEPKIQEIVECDSNRDNQDISLHLEESLHVKDSYMSAVPSIQINMDEYQSSDEEESVNIGLTFYKDLMDQVNNVLKKMQAQSECQISSNKKTGQTMTAVKQATLQHLKSIGVNLSPIQETNEMTEGSDLESKNFDSSEVSFAVKQLLMKYLPDDKLTKALNKQKEQPTAHVKEKKKFKKPPGSEFSFATLQYLKKYNIIDNSRKLPELDRRPTGQDTPKILDVTALKRQPKLL</sequence>
<dbReference type="OrthoDB" id="76173at2759"/>
<reference evidence="2 3" key="1">
    <citation type="submission" date="2017-03" db="EMBL/GenBank/DDBJ databases">
        <title>Genome of the blue death feigning beetle - Asbolus verrucosus.</title>
        <authorList>
            <person name="Rider S.D."/>
        </authorList>
    </citation>
    <scope>NUCLEOTIDE SEQUENCE [LARGE SCALE GENOMIC DNA]</scope>
    <source>
        <strain evidence="2">Butters</strain>
        <tissue evidence="2">Head and leg muscle</tissue>
    </source>
</reference>
<feature type="coiled-coil region" evidence="1">
    <location>
        <begin position="211"/>
        <end position="245"/>
    </location>
</feature>
<keyword evidence="3" id="KW-1185">Reference proteome</keyword>
<accession>A0A482VD19</accession>
<proteinExistence type="predicted"/>
<name>A0A482VD19_ASBVE</name>
<evidence type="ECO:0000313" key="2">
    <source>
        <dbReference type="EMBL" id="RZB41651.1"/>
    </source>
</evidence>